<organism evidence="1 2">
    <name type="scientific">Pontiella agarivorans</name>
    <dbReference type="NCBI Taxonomy" id="3038953"/>
    <lineage>
        <taxon>Bacteria</taxon>
        <taxon>Pseudomonadati</taxon>
        <taxon>Kiritimatiellota</taxon>
        <taxon>Kiritimatiellia</taxon>
        <taxon>Kiritimatiellales</taxon>
        <taxon>Pontiellaceae</taxon>
        <taxon>Pontiella</taxon>
    </lineage>
</organism>
<sequence length="130" mass="14896">MKLTQPEKELKAAVEHLIHSGCNYNLNEFGNIYTPDLKVVIIDPSSQVAILNYEQNYEFFKAKRDSGASPLEETVNFVHLDISGDYGYVVVIRHVAMDIERQKVVFSLNLRKCDGVWKVFRETAMISDEL</sequence>
<name>A0ABU5MZ68_9BACT</name>
<evidence type="ECO:0000313" key="2">
    <source>
        <dbReference type="Proteomes" id="UP001290861"/>
    </source>
</evidence>
<dbReference type="Gene3D" id="3.10.450.50">
    <property type="match status" value="1"/>
</dbReference>
<dbReference type="Proteomes" id="UP001290861">
    <property type="component" value="Unassembled WGS sequence"/>
</dbReference>
<protein>
    <recommendedName>
        <fullName evidence="3">Nuclear transport factor 2 family protein</fullName>
    </recommendedName>
</protein>
<comment type="caution">
    <text evidence="1">The sequence shown here is derived from an EMBL/GenBank/DDBJ whole genome shotgun (WGS) entry which is preliminary data.</text>
</comment>
<proteinExistence type="predicted"/>
<reference evidence="1 2" key="1">
    <citation type="journal article" date="2024" name="Appl. Environ. Microbiol.">
        <title>Pontiella agarivorans sp. nov., a novel marine anaerobic bacterium capable of degrading macroalgal polysaccharides and fixing nitrogen.</title>
        <authorList>
            <person name="Liu N."/>
            <person name="Kivenson V."/>
            <person name="Peng X."/>
            <person name="Cui Z."/>
            <person name="Lankiewicz T.S."/>
            <person name="Gosselin K.M."/>
            <person name="English C.J."/>
            <person name="Blair E.M."/>
            <person name="O'Malley M.A."/>
            <person name="Valentine D.L."/>
        </authorList>
    </citation>
    <scope>NUCLEOTIDE SEQUENCE [LARGE SCALE GENOMIC DNA]</scope>
    <source>
        <strain evidence="1 2">NLcol2</strain>
    </source>
</reference>
<evidence type="ECO:0008006" key="3">
    <source>
        <dbReference type="Google" id="ProtNLM"/>
    </source>
</evidence>
<keyword evidence="2" id="KW-1185">Reference proteome</keyword>
<accession>A0ABU5MZ68</accession>
<dbReference type="InterPro" id="IPR032710">
    <property type="entry name" value="NTF2-like_dom_sf"/>
</dbReference>
<gene>
    <name evidence="1" type="ORF">P9H32_12770</name>
</gene>
<evidence type="ECO:0000313" key="1">
    <source>
        <dbReference type="EMBL" id="MDZ8119498.1"/>
    </source>
</evidence>
<dbReference type="SUPFAM" id="SSF54427">
    <property type="entry name" value="NTF2-like"/>
    <property type="match status" value="1"/>
</dbReference>
<dbReference type="EMBL" id="JARVCO010000010">
    <property type="protein sequence ID" value="MDZ8119498.1"/>
    <property type="molecule type" value="Genomic_DNA"/>
</dbReference>
<dbReference type="RefSeq" id="WP_322609280.1">
    <property type="nucleotide sequence ID" value="NZ_JARVCO010000010.1"/>
</dbReference>